<evidence type="ECO:0000256" key="11">
    <source>
        <dbReference type="ARBA" id="ARBA00023277"/>
    </source>
</evidence>
<dbReference type="STRING" id="1077348.A0A2G8RXY6"/>
<dbReference type="SUPFAM" id="SSF51011">
    <property type="entry name" value="Glycosyl hydrolase domain"/>
    <property type="match status" value="1"/>
</dbReference>
<feature type="binding site" evidence="15">
    <location>
        <position position="175"/>
    </location>
    <ligand>
        <name>Ca(2+)</name>
        <dbReference type="ChEBI" id="CHEBI:29108"/>
        <label>1</label>
    </ligand>
</feature>
<keyword evidence="21" id="KW-0547">Nucleotide-binding</keyword>
<evidence type="ECO:0000256" key="2">
    <source>
        <dbReference type="ARBA" id="ARBA00001913"/>
    </source>
</evidence>
<dbReference type="Pfam" id="PF09260">
    <property type="entry name" value="A_amylase_dom_C"/>
    <property type="match status" value="1"/>
</dbReference>
<evidence type="ECO:0000256" key="7">
    <source>
        <dbReference type="ARBA" id="ARBA00022801"/>
    </source>
</evidence>
<dbReference type="InterPro" id="IPR015340">
    <property type="entry name" value="A_amylase_C_dom"/>
</dbReference>
<keyword evidence="22" id="KW-1185">Reference proteome</keyword>
<evidence type="ECO:0000256" key="10">
    <source>
        <dbReference type="ARBA" id="ARBA00023180"/>
    </source>
</evidence>
<feature type="binding site" evidence="15">
    <location>
        <position position="188"/>
    </location>
    <ligand>
        <name>Ca(2+)</name>
        <dbReference type="ChEBI" id="CHEBI:29108"/>
        <label>1</label>
    </ligand>
</feature>
<feature type="binding site" evidence="15">
    <location>
        <position position="243"/>
    </location>
    <ligand>
        <name>Ca(2+)</name>
        <dbReference type="ChEBI" id="CHEBI:29108"/>
        <label>2</label>
    </ligand>
</feature>
<accession>A0A2G8RXY6</accession>
<comment type="caution">
    <text evidence="21">The sequence shown here is derived from an EMBL/GenBank/DDBJ whole genome shotgun (WGS) entry which is preliminary data.</text>
</comment>
<name>A0A2G8RXY6_9APHY</name>
<feature type="disulfide bond" evidence="16">
    <location>
        <begin position="449"/>
        <end position="485"/>
    </location>
</feature>
<dbReference type="InterPro" id="IPR013780">
    <property type="entry name" value="Glyco_hydro_b"/>
</dbReference>
<evidence type="ECO:0000256" key="18">
    <source>
        <dbReference type="SAM" id="MobiDB-lite"/>
    </source>
</evidence>
<feature type="disulfide bond" evidence="16">
    <location>
        <begin position="163"/>
        <end position="177"/>
    </location>
</feature>
<dbReference type="Proteomes" id="UP000230002">
    <property type="component" value="Unassembled WGS sequence"/>
</dbReference>
<gene>
    <name evidence="21" type="ORF">GSI_12131</name>
</gene>
<evidence type="ECO:0000256" key="8">
    <source>
        <dbReference type="ARBA" id="ARBA00022837"/>
    </source>
</evidence>
<dbReference type="GO" id="GO:0005509">
    <property type="term" value="F:calcium ion binding"/>
    <property type="evidence" value="ECO:0007669"/>
    <property type="project" value="InterPro"/>
</dbReference>
<evidence type="ECO:0000256" key="12">
    <source>
        <dbReference type="ARBA" id="ARBA00023295"/>
    </source>
</evidence>
<proteinExistence type="inferred from homology"/>
<keyword evidence="11" id="KW-0119">Carbohydrate metabolism</keyword>
<feature type="binding site" evidence="17">
    <location>
        <position position="98"/>
    </location>
    <ligand>
        <name>substrate</name>
    </ligand>
</feature>
<feature type="binding site" evidence="17">
    <location>
        <position position="358"/>
    </location>
    <ligand>
        <name>substrate</name>
    </ligand>
</feature>
<dbReference type="Gene3D" id="2.60.40.1180">
    <property type="entry name" value="Golgi alpha-mannosidase II"/>
    <property type="match status" value="1"/>
</dbReference>
<dbReference type="Gene3D" id="3.20.20.80">
    <property type="entry name" value="Glycosidases"/>
    <property type="match status" value="1"/>
</dbReference>
<keyword evidence="9 16" id="KW-1015">Disulfide bond</keyword>
<keyword evidence="7" id="KW-0378">Hydrolase</keyword>
<dbReference type="SUPFAM" id="SSF51445">
    <property type="entry name" value="(Trans)glycosidases"/>
    <property type="match status" value="1"/>
</dbReference>
<keyword evidence="12" id="KW-0326">Glycosidase</keyword>
<evidence type="ECO:0000313" key="22">
    <source>
        <dbReference type="Proteomes" id="UP000230002"/>
    </source>
</evidence>
<feature type="site" description="Transition state stabilizer" evidence="14">
    <location>
        <position position="311"/>
    </location>
</feature>
<dbReference type="InterPro" id="IPR006047">
    <property type="entry name" value="GH13_cat_dom"/>
</dbReference>
<comment type="cofactor">
    <cofactor evidence="2">
        <name>Ca(2+)</name>
        <dbReference type="ChEBI" id="CHEBI:29108"/>
    </cofactor>
</comment>
<evidence type="ECO:0000259" key="20">
    <source>
        <dbReference type="SMART" id="SM00642"/>
    </source>
</evidence>
<evidence type="ECO:0000256" key="1">
    <source>
        <dbReference type="ARBA" id="ARBA00000548"/>
    </source>
</evidence>
<feature type="signal peptide" evidence="19">
    <location>
        <begin position="1"/>
        <end position="16"/>
    </location>
</feature>
<evidence type="ECO:0000256" key="19">
    <source>
        <dbReference type="SAM" id="SignalP"/>
    </source>
</evidence>
<evidence type="ECO:0000313" key="21">
    <source>
        <dbReference type="EMBL" id="PIL26375.1"/>
    </source>
</evidence>
<feature type="domain" description="Glycosyl hydrolase family 13 catalytic" evidence="20">
    <location>
        <begin position="29"/>
        <end position="383"/>
    </location>
</feature>
<comment type="catalytic activity">
    <reaction evidence="1">
        <text>Endohydrolysis of (1-&gt;4)-alpha-D-glucosidic linkages in polysaccharides containing three or more (1-&gt;4)-alpha-linked D-glucose units.</text>
        <dbReference type="EC" id="3.2.1.1"/>
    </reaction>
</comment>
<feature type="binding site" evidence="15">
    <location>
        <position position="136"/>
    </location>
    <ligand>
        <name>Ca(2+)</name>
        <dbReference type="ChEBI" id="CHEBI:29108"/>
        <label>1</label>
    </ligand>
</feature>
<evidence type="ECO:0000256" key="17">
    <source>
        <dbReference type="PIRSR" id="PIRSR001024-5"/>
    </source>
</evidence>
<evidence type="ECO:0000256" key="9">
    <source>
        <dbReference type="ARBA" id="ARBA00023157"/>
    </source>
</evidence>
<evidence type="ECO:0000256" key="15">
    <source>
        <dbReference type="PIRSR" id="PIRSR001024-3"/>
    </source>
</evidence>
<dbReference type="FunFam" id="3.20.20.80:FF:000120">
    <property type="entry name" value="Alpha-amylase A"/>
    <property type="match status" value="1"/>
</dbReference>
<dbReference type="EMBL" id="AYKW01000045">
    <property type="protein sequence ID" value="PIL26375.1"/>
    <property type="molecule type" value="Genomic_DNA"/>
</dbReference>
<dbReference type="SMART" id="SM00642">
    <property type="entry name" value="Aamy"/>
    <property type="match status" value="1"/>
</dbReference>
<protein>
    <recommendedName>
        <fullName evidence="4">alpha-amylase</fullName>
        <ecNumber evidence="4">3.2.1.1</ecNumber>
    </recommendedName>
</protein>
<dbReference type="PIRSF" id="PIRSF001024">
    <property type="entry name" value="Alph-amyl_fung"/>
    <property type="match status" value="1"/>
</dbReference>
<feature type="binding site" evidence="17">
    <location>
        <position position="217"/>
    </location>
    <ligand>
        <name>substrate</name>
    </ligand>
</feature>
<dbReference type="GO" id="GO:0016052">
    <property type="term" value="P:carbohydrate catabolic process"/>
    <property type="evidence" value="ECO:0007669"/>
    <property type="project" value="InterPro"/>
</dbReference>
<dbReference type="Pfam" id="PF00128">
    <property type="entry name" value="Alpha-amylase"/>
    <property type="match status" value="1"/>
</dbReference>
<feature type="compositionally biased region" description="Polar residues" evidence="18">
    <location>
        <begin position="488"/>
        <end position="500"/>
    </location>
</feature>
<keyword evidence="6 19" id="KW-0732">Signal</keyword>
<dbReference type="PANTHER" id="PTHR10357">
    <property type="entry name" value="ALPHA-AMYLASE FAMILY MEMBER"/>
    <property type="match status" value="1"/>
</dbReference>
<dbReference type="EC" id="3.2.1.1" evidence="4"/>
<keyword evidence="21" id="KW-0067">ATP-binding</keyword>
<feature type="binding site" evidence="15">
    <location>
        <position position="223"/>
    </location>
    <ligand>
        <name>Ca(2+)</name>
        <dbReference type="ChEBI" id="CHEBI:29108"/>
        <label>1</label>
    </ligand>
</feature>
<dbReference type="InterPro" id="IPR017853">
    <property type="entry name" value="GH"/>
</dbReference>
<dbReference type="CDD" id="cd11319">
    <property type="entry name" value="AmyAc_euk_AmyA"/>
    <property type="match status" value="1"/>
</dbReference>
<feature type="active site" description="Nucleophile" evidence="13">
    <location>
        <position position="219"/>
    </location>
</feature>
<evidence type="ECO:0000256" key="6">
    <source>
        <dbReference type="ARBA" id="ARBA00022729"/>
    </source>
</evidence>
<sequence>MLPLLLFSLYVVPAFAATADQWRNRTIYQVLTDRFATSDNSSPRCNTTAAQYCGGTWRGIINRIDYIKDLGFDAIWISPVNANIEGNTAYGEAYHGYWSQDLNSLNPHFGNASDLRELSDELHRRDMLLMVDVVVNHMASAINPPNFAAFQPFSSSSFFHPQCYVTDYNNQSNVEQCWLGDSNLSLVDLNTENQVVVDTLNNWIKALAVNYTIDGIRIDTVKHIRKDFWTGFAQAAGVFTLGEVWSENTTYVADYTQVVDGVLDYPTWFSLVPAFSNTTGNITDLAVKVWDSQARYRTGEFLVGSFLDNHDNPRFMSFVKDHALIRNAMAWPFVQDGIPILYQGQEQSFTGGRDPLNREAMWLSGYVEQKALVTDVKLYNAARRAAMAHNADFLKTAAKLYAVSQHTVAVSKPPLLALLSNLGNTSTPNWNVPGAGYKPGETLVDVLTCNKVVADDKGGVLVTGKAGNPQILLPVTALDPKGRMCSNMATPGPNGSASNTGRGGNGVTRQASSATAATSGEDLRTQVLWALSIALPFTLLFLASQTSLFLG</sequence>
<comment type="similarity">
    <text evidence="3">Belongs to the glycosyl hydrolase 13 family.</text>
</comment>
<evidence type="ECO:0000256" key="5">
    <source>
        <dbReference type="ARBA" id="ARBA00022723"/>
    </source>
</evidence>
<keyword evidence="10" id="KW-0325">Glycoprotein</keyword>
<evidence type="ECO:0000256" key="13">
    <source>
        <dbReference type="PIRSR" id="PIRSR001024-1"/>
    </source>
</evidence>
<feature type="chain" id="PRO_5013890070" description="alpha-amylase" evidence="19">
    <location>
        <begin position="17"/>
        <end position="551"/>
    </location>
</feature>
<keyword evidence="8 15" id="KW-0106">Calcium</keyword>
<keyword evidence="5 15" id="KW-0479">Metal-binding</keyword>
<dbReference type="GO" id="GO:0005524">
    <property type="term" value="F:ATP binding"/>
    <property type="evidence" value="ECO:0007669"/>
    <property type="project" value="UniProtKB-KW"/>
</dbReference>
<evidence type="ECO:0000256" key="4">
    <source>
        <dbReference type="ARBA" id="ARBA00012595"/>
    </source>
</evidence>
<evidence type="ECO:0000256" key="16">
    <source>
        <dbReference type="PIRSR" id="PIRSR001024-4"/>
    </source>
</evidence>
<evidence type="ECO:0000256" key="14">
    <source>
        <dbReference type="PIRSR" id="PIRSR001024-2"/>
    </source>
</evidence>
<organism evidence="21 22">
    <name type="scientific">Ganoderma sinense ZZ0214-1</name>
    <dbReference type="NCBI Taxonomy" id="1077348"/>
    <lineage>
        <taxon>Eukaryota</taxon>
        <taxon>Fungi</taxon>
        <taxon>Dikarya</taxon>
        <taxon>Basidiomycota</taxon>
        <taxon>Agaricomycotina</taxon>
        <taxon>Agaricomycetes</taxon>
        <taxon>Polyporales</taxon>
        <taxon>Polyporaceae</taxon>
        <taxon>Ganoderma</taxon>
    </lineage>
</organism>
<feature type="binding site" evidence="15">
    <location>
        <position position="219"/>
    </location>
    <ligand>
        <name>Ca(2+)</name>
        <dbReference type="ChEBI" id="CHEBI:29108"/>
        <label>2</label>
    </ligand>
</feature>
<feature type="binding site" evidence="17">
    <location>
        <position position="311"/>
    </location>
    <ligand>
        <name>substrate</name>
    </ligand>
</feature>
<feature type="region of interest" description="Disordered" evidence="18">
    <location>
        <begin position="488"/>
        <end position="517"/>
    </location>
</feature>
<reference evidence="21 22" key="1">
    <citation type="journal article" date="2015" name="Sci. Rep.">
        <title>Chromosome-level genome map provides insights into diverse defense mechanisms in the medicinal fungus Ganoderma sinense.</title>
        <authorList>
            <person name="Zhu Y."/>
            <person name="Xu J."/>
            <person name="Sun C."/>
            <person name="Zhou S."/>
            <person name="Xu H."/>
            <person name="Nelson D.R."/>
            <person name="Qian J."/>
            <person name="Song J."/>
            <person name="Luo H."/>
            <person name="Xiang L."/>
            <person name="Li Y."/>
            <person name="Xu Z."/>
            <person name="Ji A."/>
            <person name="Wang L."/>
            <person name="Lu S."/>
            <person name="Hayward A."/>
            <person name="Sun W."/>
            <person name="Li X."/>
            <person name="Schwartz D.C."/>
            <person name="Wang Y."/>
            <person name="Chen S."/>
        </authorList>
    </citation>
    <scope>NUCLEOTIDE SEQUENCE [LARGE SCALE GENOMIC DNA]</scope>
    <source>
        <strain evidence="21 22">ZZ0214-1</strain>
    </source>
</reference>
<dbReference type="PANTHER" id="PTHR10357:SF215">
    <property type="entry name" value="ALPHA-AMYLASE 1"/>
    <property type="match status" value="1"/>
</dbReference>
<feature type="binding site" evidence="17">
    <location>
        <position position="137"/>
    </location>
    <ligand>
        <name>substrate</name>
    </ligand>
</feature>
<feature type="disulfide bond" evidence="16">
    <location>
        <begin position="45"/>
        <end position="53"/>
    </location>
</feature>
<dbReference type="GO" id="GO:0004556">
    <property type="term" value="F:alpha-amylase activity"/>
    <property type="evidence" value="ECO:0007669"/>
    <property type="project" value="UniProtKB-EC"/>
</dbReference>
<dbReference type="OrthoDB" id="204980at2759"/>
<feature type="active site" description="Proton donor" evidence="13">
    <location>
        <position position="243"/>
    </location>
</feature>
<evidence type="ECO:0000256" key="3">
    <source>
        <dbReference type="ARBA" id="ARBA00008061"/>
    </source>
</evidence>
<dbReference type="InterPro" id="IPR013777">
    <property type="entry name" value="A-amylase-like"/>
</dbReference>
<dbReference type="AlphaFoldDB" id="A0A2G8RXY6"/>